<dbReference type="PROSITE" id="PS51257">
    <property type="entry name" value="PROKAR_LIPOPROTEIN"/>
    <property type="match status" value="1"/>
</dbReference>
<dbReference type="PANTHER" id="PTHR30429">
    <property type="entry name" value="D-METHIONINE-BINDING LIPOPROTEIN METQ"/>
    <property type="match status" value="1"/>
</dbReference>
<dbReference type="SUPFAM" id="SSF53850">
    <property type="entry name" value="Periplasmic binding protein-like II"/>
    <property type="match status" value="1"/>
</dbReference>
<reference evidence="9" key="1">
    <citation type="submission" date="2021-02" db="EMBL/GenBank/DDBJ databases">
        <title>Natronoglycomyces albus gen. nov., sp. nov, a haloalkaliphilic actinobacterium from a soda solonchak soil.</title>
        <authorList>
            <person name="Sorokin D.Y."/>
            <person name="Khijniak T.V."/>
            <person name="Zakharycheva A.P."/>
            <person name="Boueva O.V."/>
            <person name="Ariskina E.V."/>
            <person name="Hahnke R.L."/>
            <person name="Bunk B."/>
            <person name="Sproer C."/>
            <person name="Schumann P."/>
            <person name="Evtushenko L.I."/>
            <person name="Kublanov I.V."/>
        </authorList>
    </citation>
    <scope>NUCLEOTIDE SEQUENCE</scope>
    <source>
        <strain evidence="9">DSM 106290</strain>
    </source>
</reference>
<evidence type="ECO:0000313" key="10">
    <source>
        <dbReference type="Proteomes" id="UP000662939"/>
    </source>
</evidence>
<dbReference type="PIRSF" id="PIRSF002854">
    <property type="entry name" value="MetQ"/>
    <property type="match status" value="1"/>
</dbReference>
<dbReference type="Gene3D" id="3.40.190.10">
    <property type="entry name" value="Periplasmic binding protein-like II"/>
    <property type="match status" value="2"/>
</dbReference>
<organism evidence="9 10">
    <name type="scientific">Natronoglycomyces albus</name>
    <dbReference type="NCBI Taxonomy" id="2811108"/>
    <lineage>
        <taxon>Bacteria</taxon>
        <taxon>Bacillati</taxon>
        <taxon>Actinomycetota</taxon>
        <taxon>Actinomycetes</taxon>
        <taxon>Glycomycetales</taxon>
        <taxon>Glycomycetaceae</taxon>
        <taxon>Natronoglycomyces</taxon>
    </lineage>
</organism>
<evidence type="ECO:0000256" key="1">
    <source>
        <dbReference type="ARBA" id="ARBA00004635"/>
    </source>
</evidence>
<dbReference type="KEGG" id="nav:JQS30_03780"/>
<comment type="similarity">
    <text evidence="6">Belongs to the nlpA lipoprotein family.</text>
</comment>
<feature type="chain" id="PRO_5034204726" description="Lipoprotein" evidence="8">
    <location>
        <begin position="26"/>
        <end position="280"/>
    </location>
</feature>
<dbReference type="PANTHER" id="PTHR30429:SF0">
    <property type="entry name" value="METHIONINE-BINDING LIPOPROTEIN METQ"/>
    <property type="match status" value="1"/>
</dbReference>
<keyword evidence="4" id="KW-0564">Palmitate</keyword>
<dbReference type="RefSeq" id="WP_213172064.1">
    <property type="nucleotide sequence ID" value="NZ_CP070496.1"/>
</dbReference>
<evidence type="ECO:0000256" key="5">
    <source>
        <dbReference type="ARBA" id="ARBA00023288"/>
    </source>
</evidence>
<feature type="lipid moiety-binding region" description="S-diacylglycerol cysteine" evidence="7">
    <location>
        <position position="27"/>
    </location>
</feature>
<keyword evidence="10" id="KW-1185">Reference proteome</keyword>
<dbReference type="AlphaFoldDB" id="A0A895XRA2"/>
<evidence type="ECO:0000256" key="6">
    <source>
        <dbReference type="PIRNR" id="PIRNR002854"/>
    </source>
</evidence>
<evidence type="ECO:0000256" key="8">
    <source>
        <dbReference type="SAM" id="SignalP"/>
    </source>
</evidence>
<proteinExistence type="inferred from homology"/>
<name>A0A895XRA2_9ACTN</name>
<gene>
    <name evidence="9" type="ORF">JQS30_03780</name>
</gene>
<feature type="signal peptide" evidence="8">
    <location>
        <begin position="1"/>
        <end position="25"/>
    </location>
</feature>
<sequence length="280" mass="29670">MRNPFSSRRLLTTGAITASTLLALAACGNGGGAASEDESDPLIVGASPRPHVEILEFVQENLAADAGLELDIRPFTDYITPNTAVQDGDINANFFQHQPYLEDFNAENDTDLIGVAAVHIEPLGLFSAEYDAVADISEGDQIAIPSDASNGGRALALLESAGLLELAEDAGSTATVDDITENPFDLDIEPIEAAQLPRALDDVDAAVINGNYAIEADLSPAEDALFLEEGDDNPYANLLVVLDGNEDDERIVTLAQLLTSDEVKQFIEENWSDGSILPAS</sequence>
<keyword evidence="3" id="KW-0472">Membrane</keyword>
<dbReference type="InterPro" id="IPR004872">
    <property type="entry name" value="Lipoprotein_NlpA"/>
</dbReference>
<evidence type="ECO:0000256" key="3">
    <source>
        <dbReference type="ARBA" id="ARBA00023136"/>
    </source>
</evidence>
<keyword evidence="5 6" id="KW-0449">Lipoprotein</keyword>
<comment type="subcellular location">
    <subcellularLocation>
        <location evidence="1">Membrane</location>
        <topology evidence="1">Lipid-anchor</topology>
    </subcellularLocation>
</comment>
<dbReference type="CDD" id="cd13597">
    <property type="entry name" value="PBP2_lipoprotein_Tp32"/>
    <property type="match status" value="1"/>
</dbReference>
<evidence type="ECO:0000256" key="4">
    <source>
        <dbReference type="ARBA" id="ARBA00023139"/>
    </source>
</evidence>
<evidence type="ECO:0000313" key="9">
    <source>
        <dbReference type="EMBL" id="QSB06053.1"/>
    </source>
</evidence>
<evidence type="ECO:0000256" key="7">
    <source>
        <dbReference type="PIRSR" id="PIRSR002854-1"/>
    </source>
</evidence>
<dbReference type="GO" id="GO:0016020">
    <property type="term" value="C:membrane"/>
    <property type="evidence" value="ECO:0007669"/>
    <property type="project" value="UniProtKB-SubCell"/>
</dbReference>
<dbReference type="EMBL" id="CP070496">
    <property type="protein sequence ID" value="QSB06053.1"/>
    <property type="molecule type" value="Genomic_DNA"/>
</dbReference>
<evidence type="ECO:0000256" key="2">
    <source>
        <dbReference type="ARBA" id="ARBA00022729"/>
    </source>
</evidence>
<protein>
    <recommendedName>
        <fullName evidence="6">Lipoprotein</fullName>
    </recommendedName>
</protein>
<dbReference type="Pfam" id="PF03180">
    <property type="entry name" value="Lipoprotein_9"/>
    <property type="match status" value="1"/>
</dbReference>
<dbReference type="Proteomes" id="UP000662939">
    <property type="component" value="Chromosome"/>
</dbReference>
<accession>A0A895XRA2</accession>
<keyword evidence="2 8" id="KW-0732">Signal</keyword>